<dbReference type="OrthoDB" id="675389at2759"/>
<accession>A0A8J5SXH6</accession>
<keyword evidence="2" id="KW-0732">Signal</keyword>
<sequence length="162" mass="16962">MCTTYVTAMTRSRFLVVLLLAVAVGSSRLSLAASDDDSGGGGIIPTNLGRDLRELISKAGSFLGTARQAGADGWHTAVAAADDASSARRASSSSLRSTTSGRTTTTRRARRKSAANCIPADMCRKKKVLCGKRCYRSSSGTGLNHIPSTKCVVKCKKCVPTC</sequence>
<reference evidence="3" key="1">
    <citation type="journal article" date="2021" name="bioRxiv">
        <title>Whole Genome Assembly and Annotation of Northern Wild Rice, Zizania palustris L., Supports a Whole Genome Duplication in the Zizania Genus.</title>
        <authorList>
            <person name="Haas M."/>
            <person name="Kono T."/>
            <person name="Macchietto M."/>
            <person name="Millas R."/>
            <person name="McGilp L."/>
            <person name="Shao M."/>
            <person name="Duquette J."/>
            <person name="Hirsch C.N."/>
            <person name="Kimball J."/>
        </authorList>
    </citation>
    <scope>NUCLEOTIDE SEQUENCE</scope>
    <source>
        <tissue evidence="3">Fresh leaf tissue</tissue>
    </source>
</reference>
<feature type="compositionally biased region" description="Low complexity" evidence="1">
    <location>
        <begin position="89"/>
        <end position="104"/>
    </location>
</feature>
<dbReference type="AlphaFoldDB" id="A0A8J5SXH6"/>
<name>A0A8J5SXH6_ZIZPA</name>
<comment type="caution">
    <text evidence="3">The sequence shown here is derived from an EMBL/GenBank/DDBJ whole genome shotgun (WGS) entry which is preliminary data.</text>
</comment>
<feature type="region of interest" description="Disordered" evidence="1">
    <location>
        <begin position="89"/>
        <end position="113"/>
    </location>
</feature>
<evidence type="ECO:0000256" key="1">
    <source>
        <dbReference type="SAM" id="MobiDB-lite"/>
    </source>
</evidence>
<evidence type="ECO:0000313" key="3">
    <source>
        <dbReference type="EMBL" id="KAG8082745.1"/>
    </source>
</evidence>
<feature type="signal peptide" evidence="2">
    <location>
        <begin position="1"/>
        <end position="32"/>
    </location>
</feature>
<reference evidence="3" key="2">
    <citation type="submission" date="2021-02" db="EMBL/GenBank/DDBJ databases">
        <authorList>
            <person name="Kimball J.A."/>
            <person name="Haas M.W."/>
            <person name="Macchietto M."/>
            <person name="Kono T."/>
            <person name="Duquette J."/>
            <person name="Shao M."/>
        </authorList>
    </citation>
    <scope>NUCLEOTIDE SEQUENCE</scope>
    <source>
        <tissue evidence="3">Fresh leaf tissue</tissue>
    </source>
</reference>
<gene>
    <name evidence="3" type="ORF">GUJ93_ZPchr0014g47040</name>
</gene>
<dbReference type="EMBL" id="JAAALK010000086">
    <property type="protein sequence ID" value="KAG8082745.1"/>
    <property type="molecule type" value="Genomic_DNA"/>
</dbReference>
<dbReference type="Proteomes" id="UP000729402">
    <property type="component" value="Unassembled WGS sequence"/>
</dbReference>
<protein>
    <submittedName>
        <fullName evidence="3">Uncharacterized protein</fullName>
    </submittedName>
</protein>
<feature type="chain" id="PRO_5035310788" evidence="2">
    <location>
        <begin position="33"/>
        <end position="162"/>
    </location>
</feature>
<proteinExistence type="predicted"/>
<keyword evidence="4" id="KW-1185">Reference proteome</keyword>
<evidence type="ECO:0000256" key="2">
    <source>
        <dbReference type="SAM" id="SignalP"/>
    </source>
</evidence>
<evidence type="ECO:0000313" key="4">
    <source>
        <dbReference type="Proteomes" id="UP000729402"/>
    </source>
</evidence>
<organism evidence="3 4">
    <name type="scientific">Zizania palustris</name>
    <name type="common">Northern wild rice</name>
    <dbReference type="NCBI Taxonomy" id="103762"/>
    <lineage>
        <taxon>Eukaryota</taxon>
        <taxon>Viridiplantae</taxon>
        <taxon>Streptophyta</taxon>
        <taxon>Embryophyta</taxon>
        <taxon>Tracheophyta</taxon>
        <taxon>Spermatophyta</taxon>
        <taxon>Magnoliopsida</taxon>
        <taxon>Liliopsida</taxon>
        <taxon>Poales</taxon>
        <taxon>Poaceae</taxon>
        <taxon>BOP clade</taxon>
        <taxon>Oryzoideae</taxon>
        <taxon>Oryzeae</taxon>
        <taxon>Zizaniinae</taxon>
        <taxon>Zizania</taxon>
    </lineage>
</organism>